<organism evidence="1 2">
    <name type="scientific">Rhodobacter aestuarii</name>
    <dbReference type="NCBI Taxonomy" id="453582"/>
    <lineage>
        <taxon>Bacteria</taxon>
        <taxon>Pseudomonadati</taxon>
        <taxon>Pseudomonadota</taxon>
        <taxon>Alphaproteobacteria</taxon>
        <taxon>Rhodobacterales</taxon>
        <taxon>Rhodobacter group</taxon>
        <taxon>Rhodobacter</taxon>
    </lineage>
</organism>
<dbReference type="Proteomes" id="UP000186221">
    <property type="component" value="Unassembled WGS sequence"/>
</dbReference>
<evidence type="ECO:0000313" key="1">
    <source>
        <dbReference type="EMBL" id="SIS67304.1"/>
    </source>
</evidence>
<sequence>MTQALASYSASDEAGPKCRLIIESIGGAAPANAAAIAHGLGLSVQEVMAAIYRAPCVLVEGLPETLAGQMAGLLRNLGCEISICGEEEPLPPAAELFDVALHVSDAGRYGEIVKALGTFLGMTESAAAQLMANTPCVVLGRVSPATISALEERLGPGASLIVSNPDTAQYDLFLGETDTAVQARLLADLRRRGVPLLAEQGCLAAGLSRTEADAIWSVHHRISALRIVNAAFERFDLVLTGGAPTDAALAALADLTEVPPEIAPQLFETLPIIIADAQPAEQVGPMLEHFGAAGLDVRAELVTFLNLGIEIIAAPNPADLARLLQDLGFDLPDTGQRRFPMRLPFALPELQARILREALSSAGIHAELFDPAEEVR</sequence>
<protein>
    <submittedName>
        <fullName evidence="1">Uncharacterized protein</fullName>
    </submittedName>
</protein>
<keyword evidence="2" id="KW-1185">Reference proteome</keyword>
<dbReference type="STRING" id="453582.SAMN05421580_103154"/>
<name>A0A1N7L0F2_9RHOB</name>
<proteinExistence type="predicted"/>
<dbReference type="EMBL" id="FTOG01000003">
    <property type="protein sequence ID" value="SIS67304.1"/>
    <property type="molecule type" value="Genomic_DNA"/>
</dbReference>
<accession>A0A1N7L0F2</accession>
<reference evidence="2" key="1">
    <citation type="submission" date="2017-01" db="EMBL/GenBank/DDBJ databases">
        <authorList>
            <person name="Varghese N."/>
            <person name="Submissions S."/>
        </authorList>
    </citation>
    <scope>NUCLEOTIDE SEQUENCE [LARGE SCALE GENOMIC DNA]</scope>
    <source>
        <strain evidence="2">DSM 19945</strain>
    </source>
</reference>
<dbReference type="AlphaFoldDB" id="A0A1N7L0F2"/>
<gene>
    <name evidence="1" type="ORF">SAMN05421580_103154</name>
</gene>
<evidence type="ECO:0000313" key="2">
    <source>
        <dbReference type="Proteomes" id="UP000186221"/>
    </source>
</evidence>